<organism evidence="14 15">
    <name type="scientific">Laodelphax striatellus</name>
    <name type="common">Small brown planthopper</name>
    <name type="synonym">Delphax striatella</name>
    <dbReference type="NCBI Taxonomy" id="195883"/>
    <lineage>
        <taxon>Eukaryota</taxon>
        <taxon>Metazoa</taxon>
        <taxon>Ecdysozoa</taxon>
        <taxon>Arthropoda</taxon>
        <taxon>Hexapoda</taxon>
        <taxon>Insecta</taxon>
        <taxon>Pterygota</taxon>
        <taxon>Neoptera</taxon>
        <taxon>Paraneoptera</taxon>
        <taxon>Hemiptera</taxon>
        <taxon>Auchenorrhyncha</taxon>
        <taxon>Fulgoroidea</taxon>
        <taxon>Delphacidae</taxon>
        <taxon>Criomorphinae</taxon>
        <taxon>Laodelphax</taxon>
    </lineage>
</organism>
<feature type="region of interest" description="Disordered" evidence="11">
    <location>
        <begin position="360"/>
        <end position="386"/>
    </location>
</feature>
<feature type="transmembrane region" description="Helical" evidence="12">
    <location>
        <begin position="191"/>
        <end position="212"/>
    </location>
</feature>
<dbReference type="InParanoid" id="A0A482XPP2"/>
<dbReference type="SUPFAM" id="SSF81321">
    <property type="entry name" value="Family A G protein-coupled receptor-like"/>
    <property type="match status" value="1"/>
</dbReference>
<dbReference type="Proteomes" id="UP000291343">
    <property type="component" value="Unassembled WGS sequence"/>
</dbReference>
<feature type="transmembrane region" description="Helical" evidence="12">
    <location>
        <begin position="155"/>
        <end position="179"/>
    </location>
</feature>
<reference evidence="14 15" key="1">
    <citation type="journal article" date="2017" name="Gigascience">
        <title>Genome sequence of the small brown planthopper, Laodelphax striatellus.</title>
        <authorList>
            <person name="Zhu J."/>
            <person name="Jiang F."/>
            <person name="Wang X."/>
            <person name="Yang P."/>
            <person name="Bao Y."/>
            <person name="Zhao W."/>
            <person name="Wang W."/>
            <person name="Lu H."/>
            <person name="Wang Q."/>
            <person name="Cui N."/>
            <person name="Li J."/>
            <person name="Chen X."/>
            <person name="Luo L."/>
            <person name="Yu J."/>
            <person name="Kang L."/>
            <person name="Cui F."/>
        </authorList>
    </citation>
    <scope>NUCLEOTIDE SEQUENCE [LARGE SCALE GENOMIC DNA]</scope>
    <source>
        <strain evidence="14">Lst14</strain>
    </source>
</reference>
<dbReference type="GO" id="GO:0005886">
    <property type="term" value="C:plasma membrane"/>
    <property type="evidence" value="ECO:0007669"/>
    <property type="project" value="UniProtKB-SubCell"/>
</dbReference>
<protein>
    <recommendedName>
        <fullName evidence="13">G-protein coupled receptors family 1 profile domain-containing protein</fullName>
    </recommendedName>
</protein>
<dbReference type="PROSITE" id="PS50262">
    <property type="entry name" value="G_PROTEIN_RECEP_F1_2"/>
    <property type="match status" value="1"/>
</dbReference>
<feature type="transmembrane region" description="Helical" evidence="12">
    <location>
        <begin position="334"/>
        <end position="356"/>
    </location>
</feature>
<feature type="transmembrane region" description="Helical" evidence="12">
    <location>
        <begin position="238"/>
        <end position="262"/>
    </location>
</feature>
<dbReference type="OrthoDB" id="6022667at2759"/>
<dbReference type="PANTHER" id="PTHR24230">
    <property type="entry name" value="G-PROTEIN COUPLED RECEPTOR"/>
    <property type="match status" value="1"/>
</dbReference>
<dbReference type="InterPro" id="IPR000276">
    <property type="entry name" value="GPCR_Rhodpsn"/>
</dbReference>
<dbReference type="GO" id="GO:0035237">
    <property type="term" value="F:corazonin receptor activity"/>
    <property type="evidence" value="ECO:0007669"/>
    <property type="project" value="TreeGrafter"/>
</dbReference>
<comment type="subcellular location">
    <subcellularLocation>
        <location evidence="1">Cell membrane</location>
        <topology evidence="1">Multi-pass membrane protein</topology>
    </subcellularLocation>
</comment>
<evidence type="ECO:0000259" key="13">
    <source>
        <dbReference type="PROSITE" id="PS50262"/>
    </source>
</evidence>
<evidence type="ECO:0000256" key="11">
    <source>
        <dbReference type="SAM" id="MobiDB-lite"/>
    </source>
</evidence>
<dbReference type="PROSITE" id="PS00237">
    <property type="entry name" value="G_PROTEIN_RECEP_F1_1"/>
    <property type="match status" value="1"/>
</dbReference>
<evidence type="ECO:0000256" key="5">
    <source>
        <dbReference type="ARBA" id="ARBA00022989"/>
    </source>
</evidence>
<evidence type="ECO:0000256" key="3">
    <source>
        <dbReference type="ARBA" id="ARBA00022475"/>
    </source>
</evidence>
<keyword evidence="7 12" id="KW-0472">Membrane</keyword>
<dbReference type="AlphaFoldDB" id="A0A482XPP2"/>
<dbReference type="EMBL" id="QKKF02004753">
    <property type="protein sequence ID" value="RZF47131.1"/>
    <property type="molecule type" value="Genomic_DNA"/>
</dbReference>
<proteinExistence type="inferred from homology"/>
<gene>
    <name evidence="14" type="ORF">LSTR_LSTR005209</name>
</gene>
<keyword evidence="15" id="KW-1185">Reference proteome</keyword>
<evidence type="ECO:0000256" key="2">
    <source>
        <dbReference type="ARBA" id="ARBA00010663"/>
    </source>
</evidence>
<evidence type="ECO:0000256" key="9">
    <source>
        <dbReference type="ARBA" id="ARBA00023224"/>
    </source>
</evidence>
<feature type="transmembrane region" description="Helical" evidence="12">
    <location>
        <begin position="108"/>
        <end position="135"/>
    </location>
</feature>
<dbReference type="PRINTS" id="PR00237">
    <property type="entry name" value="GPCRRHODOPSN"/>
</dbReference>
<feature type="compositionally biased region" description="Polar residues" evidence="11">
    <location>
        <begin position="368"/>
        <end position="377"/>
    </location>
</feature>
<evidence type="ECO:0000256" key="6">
    <source>
        <dbReference type="ARBA" id="ARBA00023040"/>
    </source>
</evidence>
<evidence type="ECO:0000313" key="14">
    <source>
        <dbReference type="EMBL" id="RZF47131.1"/>
    </source>
</evidence>
<evidence type="ECO:0000256" key="12">
    <source>
        <dbReference type="SAM" id="Phobius"/>
    </source>
</evidence>
<feature type="transmembrane region" description="Helical" evidence="12">
    <location>
        <begin position="294"/>
        <end position="322"/>
    </location>
</feature>
<dbReference type="InterPro" id="IPR017452">
    <property type="entry name" value="GPCR_Rhodpsn_7TM"/>
</dbReference>
<accession>A0A482XPP2</accession>
<dbReference type="Pfam" id="PF00001">
    <property type="entry name" value="7tm_1"/>
    <property type="match status" value="1"/>
</dbReference>
<sequence length="407" mass="46242">MNFSLVVDPNNVNITSSTSTDFISNSSSHLLPNQTSPQCAIPGHDWSNYTQTCTEHAPGLTEAARLRAIVLTVLAVLSLAGNLLTIASIRGSRLASRRRRRRRSWVAVYTLILHLAVADLLVTLFCIAGEAIWSYTVAWVAGDTACKLFKFAEMFSLYLSTFILVLIGLDRFLAVRYPMRSLSTAKRCTKLVAGAWLLSFLLSLPQLVIFRVSRGPFVEEFYQCVTYGFYTEPWQEQLYTGFSFVCMFMLPLLILVSTYVSTIITLSKTDKMEVTGKSDPTRHRLIHRAKMKSFRISVVIVTTFIVWWTPYYSMMIIFVFLNPDKHLSEELQKAIFFFGMSNSLVNPIIYGAFHLWRPGKKKKKGSQREGSSVNTRMSVHRNHRQEETSLVLIEDKLPCHTARGQFT</sequence>
<dbReference type="STRING" id="195883.A0A482XPP2"/>
<evidence type="ECO:0000256" key="10">
    <source>
        <dbReference type="RuleBase" id="RU000688"/>
    </source>
</evidence>
<keyword evidence="8 10" id="KW-0675">Receptor</keyword>
<keyword evidence="4 10" id="KW-0812">Transmembrane</keyword>
<dbReference type="FunCoup" id="A0A482XPP2">
    <property type="interactions" value="45"/>
</dbReference>
<keyword evidence="6 10" id="KW-0297">G-protein coupled receptor</keyword>
<dbReference type="FunFam" id="1.20.1070.10:FF:000319">
    <property type="entry name" value="Drm corazonin receptor"/>
    <property type="match status" value="1"/>
</dbReference>
<evidence type="ECO:0000256" key="8">
    <source>
        <dbReference type="ARBA" id="ARBA00023170"/>
    </source>
</evidence>
<comment type="caution">
    <text evidence="14">The sequence shown here is derived from an EMBL/GenBank/DDBJ whole genome shotgun (WGS) entry which is preliminary data.</text>
</comment>
<evidence type="ECO:0000313" key="15">
    <source>
        <dbReference type="Proteomes" id="UP000291343"/>
    </source>
</evidence>
<dbReference type="Gene3D" id="1.20.1070.10">
    <property type="entry name" value="Rhodopsin 7-helix transmembrane proteins"/>
    <property type="match status" value="1"/>
</dbReference>
<keyword evidence="3" id="KW-1003">Cell membrane</keyword>
<name>A0A482XPP2_LAOST</name>
<comment type="similarity">
    <text evidence="2 10">Belongs to the G-protein coupled receptor 1 family.</text>
</comment>
<dbReference type="SMR" id="A0A482XPP2"/>
<evidence type="ECO:0000256" key="7">
    <source>
        <dbReference type="ARBA" id="ARBA00023136"/>
    </source>
</evidence>
<dbReference type="PANTHER" id="PTHR24230:SF163">
    <property type="entry name" value="CORAZONIN RECEPTOR, ISOFORM B"/>
    <property type="match status" value="1"/>
</dbReference>
<feature type="transmembrane region" description="Helical" evidence="12">
    <location>
        <begin position="68"/>
        <end position="87"/>
    </location>
</feature>
<feature type="domain" description="G-protein coupled receptors family 1 profile" evidence="13">
    <location>
        <begin position="81"/>
        <end position="350"/>
    </location>
</feature>
<keyword evidence="5 12" id="KW-1133">Transmembrane helix</keyword>
<evidence type="ECO:0000256" key="4">
    <source>
        <dbReference type="ARBA" id="ARBA00022692"/>
    </source>
</evidence>
<keyword evidence="9 10" id="KW-0807">Transducer</keyword>
<evidence type="ECO:0000256" key="1">
    <source>
        <dbReference type="ARBA" id="ARBA00004651"/>
    </source>
</evidence>